<evidence type="ECO:0000313" key="2">
    <source>
        <dbReference type="Proteomes" id="UP000000683"/>
    </source>
</evidence>
<dbReference type="EMBL" id="CP002339">
    <property type="protein sequence ID" value="AEF02797.1"/>
    <property type="molecule type" value="Genomic_DNA"/>
</dbReference>
<accession>F5ZCP8</accession>
<dbReference type="HOGENOM" id="CLU_055491_5_0_6"/>
<organism evidence="1 2">
    <name type="scientific">Alteromonas naphthalenivorans</name>
    <dbReference type="NCBI Taxonomy" id="715451"/>
    <lineage>
        <taxon>Bacteria</taxon>
        <taxon>Pseudomonadati</taxon>
        <taxon>Pseudomonadota</taxon>
        <taxon>Gammaproteobacteria</taxon>
        <taxon>Alteromonadales</taxon>
        <taxon>Alteromonadaceae</taxon>
        <taxon>Alteromonas/Salinimonas group</taxon>
        <taxon>Alteromonas</taxon>
    </lineage>
</organism>
<dbReference type="AlphaFoldDB" id="F5ZCP8"/>
<dbReference type="KEGG" id="alt:ambt_06300"/>
<gene>
    <name evidence="1" type="ordered locus">ambt_06300</name>
</gene>
<dbReference type="Proteomes" id="UP000000683">
    <property type="component" value="Chromosome"/>
</dbReference>
<dbReference type="OrthoDB" id="9805575at2"/>
<dbReference type="eggNOG" id="COG3791">
    <property type="taxonomic scope" value="Bacteria"/>
</dbReference>
<dbReference type="SUPFAM" id="SSF51316">
    <property type="entry name" value="Mss4-like"/>
    <property type="match status" value="1"/>
</dbReference>
<reference evidence="1 2" key="1">
    <citation type="journal article" date="2011" name="J. Bacteriol.">
        <title>Complete genome sequence of the polycyclic aromatic hydrocarbon-degrading bacterium Alteromonas sp. strain SN2.</title>
        <authorList>
            <person name="Jin H.M."/>
            <person name="Jeong H."/>
            <person name="Moon E.J."/>
            <person name="Math R.K."/>
            <person name="Lee K."/>
            <person name="Kim H.J."/>
            <person name="Jeon C.O."/>
            <person name="Oh T.K."/>
            <person name="Kim J.F."/>
        </authorList>
    </citation>
    <scope>NUCLEOTIDE SEQUENCE [LARGE SCALE GENOMIC DNA]</scope>
    <source>
        <strain evidence="2">JCM 17741 / KACC 18427 / KCTC 11700BP / SN2</strain>
    </source>
</reference>
<dbReference type="InterPro" id="IPR011057">
    <property type="entry name" value="Mss4-like_sf"/>
</dbReference>
<keyword evidence="2" id="KW-1185">Reference proteome</keyword>
<sequence>MDYFSSCSCEAVRVKLSLPKSIESYQPRECDCDFCKHHSLAYISDPLGKLSVNSSASVNFLKQGSEQASFIQCSRCNQVVAVFYDAEKVKKGAVSATLFANRHSFNEYQTTSPKLLNSADRRERWGNLWLTVVLEISENT</sequence>
<name>F5ZCP8_ALTNA</name>
<dbReference type="RefSeq" id="WP_013783737.1">
    <property type="nucleotide sequence ID" value="NC_015554.1"/>
</dbReference>
<protein>
    <submittedName>
        <fullName evidence="1">Glutathione-dependent formaldehyde-activating, GFA</fullName>
    </submittedName>
</protein>
<proteinExistence type="predicted"/>
<evidence type="ECO:0000313" key="1">
    <source>
        <dbReference type="EMBL" id="AEF02797.1"/>
    </source>
</evidence>
<dbReference type="Gene3D" id="2.170.150.70">
    <property type="match status" value="1"/>
</dbReference>